<evidence type="ECO:0000313" key="1">
    <source>
        <dbReference type="EMBL" id="KAJ1675873.1"/>
    </source>
</evidence>
<protein>
    <submittedName>
        <fullName evidence="1">Uncharacterized protein</fullName>
    </submittedName>
</protein>
<organism evidence="1 2">
    <name type="scientific">Spiromyces aspiralis</name>
    <dbReference type="NCBI Taxonomy" id="68401"/>
    <lineage>
        <taxon>Eukaryota</taxon>
        <taxon>Fungi</taxon>
        <taxon>Fungi incertae sedis</taxon>
        <taxon>Zoopagomycota</taxon>
        <taxon>Kickxellomycotina</taxon>
        <taxon>Kickxellomycetes</taxon>
        <taxon>Kickxellales</taxon>
        <taxon>Kickxellaceae</taxon>
        <taxon>Spiromyces</taxon>
    </lineage>
</organism>
<proteinExistence type="predicted"/>
<reference evidence="1" key="1">
    <citation type="submission" date="2022-06" db="EMBL/GenBank/DDBJ databases">
        <title>Phylogenomic reconstructions and comparative analyses of Kickxellomycotina fungi.</title>
        <authorList>
            <person name="Reynolds N.K."/>
            <person name="Stajich J.E."/>
            <person name="Barry K."/>
            <person name="Grigoriev I.V."/>
            <person name="Crous P."/>
            <person name="Smith M.E."/>
        </authorList>
    </citation>
    <scope>NUCLEOTIDE SEQUENCE</scope>
    <source>
        <strain evidence="1">RSA 2271</strain>
    </source>
</reference>
<keyword evidence="2" id="KW-1185">Reference proteome</keyword>
<evidence type="ECO:0000313" key="2">
    <source>
        <dbReference type="Proteomes" id="UP001145114"/>
    </source>
</evidence>
<comment type="caution">
    <text evidence="1">The sequence shown here is derived from an EMBL/GenBank/DDBJ whole genome shotgun (WGS) entry which is preliminary data.</text>
</comment>
<dbReference type="Proteomes" id="UP001145114">
    <property type="component" value="Unassembled WGS sequence"/>
</dbReference>
<name>A0ACC1HJD3_9FUNG</name>
<accession>A0ACC1HJD3</accession>
<sequence length="478" mass="52637">MAATTASYPGKEYLLAQAKDLIKFINASPSPFHAVDTVRNMLKAAKFEKLSEREDWSGKLKPNGRYYFTRNESTIVAFAVGGKYKPGNGVSIVAAHTDSPCLKVKPISKKSKEKYLQVGVQLYGGGIWHTWFDRDLGVAGRVVVKKKDGGFGHHLIRIDEPILRIPTLAIHLDRGTSNNFTFNNETQLLPILATASKVLNGNDLTKAKDYSNNIDPPHHPVFIERLASELGVKPESIGDFELCLYDVHPSVLGGIANEFIFSSRLDNLCMSYCAVEGFLASLGSSTRCPLSDEEGIRMISLFDNEEIGSRSAYGADSALMEYMLRRIHADGKPAAFEESVAKSFLVSADMAHAVHPNYSDKHEANHRPYLHKGTVIKFDANQRYATTAVTSALLKEVARIENVPLQEFVVRNDTSCGSTIGPLLSSRLGLRTIDIGNPQLSMHSIRETAGSDDVGHAVTLLKCFFERFTELDAQLSID</sequence>
<dbReference type="EMBL" id="JAMZIH010005158">
    <property type="protein sequence ID" value="KAJ1675873.1"/>
    <property type="molecule type" value="Genomic_DNA"/>
</dbReference>
<gene>
    <name evidence="1" type="ORF">EV182_000405</name>
</gene>